<accession>B1I408</accession>
<protein>
    <submittedName>
        <fullName evidence="6">YdjC family protein</fullName>
    </submittedName>
</protein>
<dbReference type="OrthoDB" id="9774177at2"/>
<dbReference type="InterPro" id="IPR022948">
    <property type="entry name" value="COD_ChbG_bac"/>
</dbReference>
<keyword evidence="2" id="KW-0479">Metal-binding</keyword>
<dbReference type="PANTHER" id="PTHR31609">
    <property type="entry name" value="YDJC DEACETYLASE FAMILY MEMBER"/>
    <property type="match status" value="1"/>
</dbReference>
<evidence type="ECO:0000256" key="1">
    <source>
        <dbReference type="ARBA" id="ARBA00001946"/>
    </source>
</evidence>
<keyword evidence="4" id="KW-0460">Magnesium</keyword>
<reference evidence="6 7" key="2">
    <citation type="journal article" date="2008" name="Science">
        <title>Environmental genomics reveals a single-species ecosystem deep within Earth.</title>
        <authorList>
            <person name="Chivian D."/>
            <person name="Brodie E.L."/>
            <person name="Alm E.J."/>
            <person name="Culley D.E."/>
            <person name="Dehal P.S."/>
            <person name="Desantis T.Z."/>
            <person name="Gihring T.M."/>
            <person name="Lapidus A."/>
            <person name="Lin L.H."/>
            <person name="Lowry S.R."/>
            <person name="Moser D.P."/>
            <person name="Richardson P.M."/>
            <person name="Southam G."/>
            <person name="Wanger G."/>
            <person name="Pratt L.M."/>
            <person name="Andersen G.L."/>
            <person name="Hazen T.C."/>
            <person name="Brockman F.J."/>
            <person name="Arkin A.P."/>
            <person name="Onstott T.C."/>
        </authorList>
    </citation>
    <scope>NUCLEOTIDE SEQUENCE [LARGE SCALE GENOMIC DNA]</scope>
    <source>
        <strain evidence="6 7">MP104C</strain>
    </source>
</reference>
<evidence type="ECO:0000313" key="7">
    <source>
        <dbReference type="Proteomes" id="UP000008544"/>
    </source>
</evidence>
<dbReference type="SUPFAM" id="SSF88713">
    <property type="entry name" value="Glycoside hydrolase/deacetylase"/>
    <property type="match status" value="1"/>
</dbReference>
<dbReference type="KEGG" id="dau:Daud_1261"/>
<evidence type="ECO:0000256" key="3">
    <source>
        <dbReference type="ARBA" id="ARBA00022801"/>
    </source>
</evidence>
<dbReference type="EMBL" id="CP000860">
    <property type="protein sequence ID" value="ACA59772.1"/>
    <property type="molecule type" value="Genomic_DNA"/>
</dbReference>
<sequence>MNLIINADDLGVTAGVNQAILLCMRRGIVSSTSLMVNQDGTDAAIQYLRSGLIPCTGVHLCISAGRPLLPSGRIPSLVDEHGFFHRPSRYAELDINPLDIEREFEAQIEKVLAGGVSISHLDTHHHIQRYPVVLEALITVAHRYDLPVRHLDPAMRERIRERGVATPDHFCGEWIGPAVSRENLYQMILGARDNGHQVVELMTHPGFADVALQTRSSYVGERQKELAILCAPETRDWLKSEGVTLCNYSVCRVR</sequence>
<name>B1I408_DESAP</name>
<evidence type="ECO:0000256" key="4">
    <source>
        <dbReference type="ARBA" id="ARBA00022842"/>
    </source>
</evidence>
<keyword evidence="7" id="KW-1185">Reference proteome</keyword>
<keyword evidence="5" id="KW-0119">Carbohydrate metabolism</keyword>
<gene>
    <name evidence="6" type="ordered locus">Daud_1261</name>
</gene>
<dbReference type="GO" id="GO:0016811">
    <property type="term" value="F:hydrolase activity, acting on carbon-nitrogen (but not peptide) bonds, in linear amides"/>
    <property type="evidence" value="ECO:0007669"/>
    <property type="project" value="InterPro"/>
</dbReference>
<dbReference type="RefSeq" id="WP_012302357.1">
    <property type="nucleotide sequence ID" value="NC_010424.1"/>
</dbReference>
<dbReference type="GO" id="GO:0000272">
    <property type="term" value="P:polysaccharide catabolic process"/>
    <property type="evidence" value="ECO:0007669"/>
    <property type="project" value="InterPro"/>
</dbReference>
<dbReference type="GO" id="GO:0019213">
    <property type="term" value="F:deacetylase activity"/>
    <property type="evidence" value="ECO:0007669"/>
    <property type="project" value="TreeGrafter"/>
</dbReference>
<dbReference type="eggNOG" id="COG3394">
    <property type="taxonomic scope" value="Bacteria"/>
</dbReference>
<proteinExistence type="predicted"/>
<comment type="cofactor">
    <cofactor evidence="1">
        <name>Mg(2+)</name>
        <dbReference type="ChEBI" id="CHEBI:18420"/>
    </cofactor>
</comment>
<dbReference type="InterPro" id="IPR006879">
    <property type="entry name" value="YdjC-like"/>
</dbReference>
<dbReference type="PANTHER" id="PTHR31609:SF1">
    <property type="entry name" value="CARBOHYDRATE DEACETYLASE"/>
    <property type="match status" value="1"/>
</dbReference>
<evidence type="ECO:0000256" key="2">
    <source>
        <dbReference type="ARBA" id="ARBA00022723"/>
    </source>
</evidence>
<dbReference type="AlphaFoldDB" id="B1I408"/>
<evidence type="ECO:0000313" key="6">
    <source>
        <dbReference type="EMBL" id="ACA59772.1"/>
    </source>
</evidence>
<dbReference type="Gene3D" id="3.20.20.370">
    <property type="entry name" value="Glycoside hydrolase/deacetylase"/>
    <property type="match status" value="1"/>
</dbReference>
<dbReference type="STRING" id="477974.Daud_1261"/>
<dbReference type="Proteomes" id="UP000008544">
    <property type="component" value="Chromosome"/>
</dbReference>
<reference evidence="7" key="1">
    <citation type="submission" date="2007-10" db="EMBL/GenBank/DDBJ databases">
        <title>Complete sequence of chromosome of Desulforudis audaxviator MP104C.</title>
        <authorList>
            <person name="Copeland A."/>
            <person name="Lucas S."/>
            <person name="Lapidus A."/>
            <person name="Barry K."/>
            <person name="Glavina del Rio T."/>
            <person name="Dalin E."/>
            <person name="Tice H."/>
            <person name="Bruce D."/>
            <person name="Pitluck S."/>
            <person name="Lowry S.R."/>
            <person name="Larimer F."/>
            <person name="Land M.L."/>
            <person name="Hauser L."/>
            <person name="Kyrpides N."/>
            <person name="Ivanova N.N."/>
            <person name="Richardson P."/>
        </authorList>
    </citation>
    <scope>NUCLEOTIDE SEQUENCE [LARGE SCALE GENOMIC DNA]</scope>
    <source>
        <strain evidence="7">MP104C</strain>
    </source>
</reference>
<dbReference type="GO" id="GO:0046872">
    <property type="term" value="F:metal ion binding"/>
    <property type="evidence" value="ECO:0007669"/>
    <property type="project" value="UniProtKB-KW"/>
</dbReference>
<dbReference type="HOGENOM" id="CLU_064244_4_0_9"/>
<evidence type="ECO:0000256" key="5">
    <source>
        <dbReference type="ARBA" id="ARBA00023277"/>
    </source>
</evidence>
<keyword evidence="3" id="KW-0378">Hydrolase</keyword>
<dbReference type="InterPro" id="IPR011330">
    <property type="entry name" value="Glyco_hydro/deAcase_b/a-brl"/>
</dbReference>
<organism evidence="6 7">
    <name type="scientific">Desulforudis audaxviator (strain MP104C)</name>
    <dbReference type="NCBI Taxonomy" id="477974"/>
    <lineage>
        <taxon>Bacteria</taxon>
        <taxon>Bacillati</taxon>
        <taxon>Bacillota</taxon>
        <taxon>Clostridia</taxon>
        <taxon>Thermoanaerobacterales</taxon>
        <taxon>Candidatus Desulforudaceae</taxon>
        <taxon>Candidatus Desulforudis</taxon>
    </lineage>
</organism>
<dbReference type="Pfam" id="PF04794">
    <property type="entry name" value="YdjC"/>
    <property type="match status" value="1"/>
</dbReference>
<dbReference type="CDD" id="cd10803">
    <property type="entry name" value="YdjC_EF3048_like"/>
    <property type="match status" value="1"/>
</dbReference>